<sequence>MTNAHLYVLDTMADWEVGHLIAELNTGRFFAEPGTALPVRTVGATRAPIRTMGGLTIAPDLAIDELAPQESALLILPGSEIWDAQEHAPAAAKAAEFLAAGVPVAAICGATVALAAAGLLDTRIHTSNDPNALAALAPNYLGAHLYRNEPAVVDGDLITASGVAPLEFARAVLSRLGVLSQPALDAWYGLFSTHEPHHFHALMAAVPQPA</sequence>
<dbReference type="GO" id="GO:0006508">
    <property type="term" value="P:proteolysis"/>
    <property type="evidence" value="ECO:0007669"/>
    <property type="project" value="UniProtKB-KW"/>
</dbReference>
<name>A0A918GPS7_9PSEU</name>
<dbReference type="GO" id="GO:0005737">
    <property type="term" value="C:cytoplasm"/>
    <property type="evidence" value="ECO:0007669"/>
    <property type="project" value="TreeGrafter"/>
</dbReference>
<dbReference type="Gene3D" id="3.40.50.880">
    <property type="match status" value="1"/>
</dbReference>
<accession>A0A918GPS7</accession>
<dbReference type="PANTHER" id="PTHR48094">
    <property type="entry name" value="PROTEIN/NUCLEIC ACID DEGLYCASE DJ-1-RELATED"/>
    <property type="match status" value="1"/>
</dbReference>
<dbReference type="GO" id="GO:0008233">
    <property type="term" value="F:peptidase activity"/>
    <property type="evidence" value="ECO:0007669"/>
    <property type="project" value="UniProtKB-KW"/>
</dbReference>
<dbReference type="SUPFAM" id="SSF52317">
    <property type="entry name" value="Class I glutamine amidotransferase-like"/>
    <property type="match status" value="1"/>
</dbReference>
<evidence type="ECO:0000313" key="2">
    <source>
        <dbReference type="EMBL" id="GGS50464.1"/>
    </source>
</evidence>
<keyword evidence="2" id="KW-0645">Protease</keyword>
<dbReference type="RefSeq" id="WP_189213199.1">
    <property type="nucleotide sequence ID" value="NZ_BMRB01000005.1"/>
</dbReference>
<gene>
    <name evidence="2" type="primary">yoaZ</name>
    <name evidence="2" type="ORF">GCM10010171_52030</name>
</gene>
<dbReference type="InterPro" id="IPR002818">
    <property type="entry name" value="DJ-1/PfpI"/>
</dbReference>
<dbReference type="Proteomes" id="UP000660680">
    <property type="component" value="Unassembled WGS sequence"/>
</dbReference>
<keyword evidence="3" id="KW-1185">Reference proteome</keyword>
<dbReference type="AlphaFoldDB" id="A0A918GPS7"/>
<feature type="domain" description="DJ-1/PfpI" evidence="1">
    <location>
        <begin position="5"/>
        <end position="174"/>
    </location>
</feature>
<evidence type="ECO:0000259" key="1">
    <source>
        <dbReference type="Pfam" id="PF01965"/>
    </source>
</evidence>
<keyword evidence="2" id="KW-0378">Hydrolase</keyword>
<reference evidence="2" key="2">
    <citation type="submission" date="2020-09" db="EMBL/GenBank/DDBJ databases">
        <authorList>
            <person name="Sun Q."/>
            <person name="Ohkuma M."/>
        </authorList>
    </citation>
    <scope>NUCLEOTIDE SEQUENCE</scope>
    <source>
        <strain evidence="2">JCM 3276</strain>
    </source>
</reference>
<protein>
    <submittedName>
        <fullName evidence="2">Protease YoaZ</fullName>
    </submittedName>
</protein>
<evidence type="ECO:0000313" key="3">
    <source>
        <dbReference type="Proteomes" id="UP000660680"/>
    </source>
</evidence>
<dbReference type="InterPro" id="IPR029062">
    <property type="entry name" value="Class_I_gatase-like"/>
</dbReference>
<organism evidence="2 3">
    <name type="scientific">Actinokineospora fastidiosa</name>
    <dbReference type="NCBI Taxonomy" id="1816"/>
    <lineage>
        <taxon>Bacteria</taxon>
        <taxon>Bacillati</taxon>
        <taxon>Actinomycetota</taxon>
        <taxon>Actinomycetes</taxon>
        <taxon>Pseudonocardiales</taxon>
        <taxon>Pseudonocardiaceae</taxon>
        <taxon>Actinokineospora</taxon>
    </lineage>
</organism>
<dbReference type="InterPro" id="IPR050325">
    <property type="entry name" value="Prot/Nucl_acid_deglycase"/>
</dbReference>
<comment type="caution">
    <text evidence="2">The sequence shown here is derived from an EMBL/GenBank/DDBJ whole genome shotgun (WGS) entry which is preliminary data.</text>
</comment>
<proteinExistence type="predicted"/>
<dbReference type="Pfam" id="PF01965">
    <property type="entry name" value="DJ-1_PfpI"/>
    <property type="match status" value="1"/>
</dbReference>
<reference evidence="2" key="1">
    <citation type="journal article" date="2014" name="Int. J. Syst. Evol. Microbiol.">
        <title>Complete genome sequence of Corynebacterium casei LMG S-19264T (=DSM 44701T), isolated from a smear-ripened cheese.</title>
        <authorList>
            <consortium name="US DOE Joint Genome Institute (JGI-PGF)"/>
            <person name="Walter F."/>
            <person name="Albersmeier A."/>
            <person name="Kalinowski J."/>
            <person name="Ruckert C."/>
        </authorList>
    </citation>
    <scope>NUCLEOTIDE SEQUENCE</scope>
    <source>
        <strain evidence="2">JCM 3276</strain>
    </source>
</reference>
<dbReference type="EMBL" id="BMRB01000005">
    <property type="protein sequence ID" value="GGS50464.1"/>
    <property type="molecule type" value="Genomic_DNA"/>
</dbReference>
<dbReference type="CDD" id="cd03140">
    <property type="entry name" value="GATase1_PfpI_3"/>
    <property type="match status" value="1"/>
</dbReference>
<dbReference type="PANTHER" id="PTHR48094:SF19">
    <property type="entry name" value="DJ-1_PFPI DOMAIN-CONTAINING PROTEIN"/>
    <property type="match status" value="1"/>
</dbReference>